<evidence type="ECO:0000313" key="2">
    <source>
        <dbReference type="Proteomes" id="UP001219605"/>
    </source>
</evidence>
<organism evidence="1 2">
    <name type="scientific">Micromonospora cathayae</name>
    <dbReference type="NCBI Taxonomy" id="3028804"/>
    <lineage>
        <taxon>Bacteria</taxon>
        <taxon>Bacillati</taxon>
        <taxon>Actinomycetota</taxon>
        <taxon>Actinomycetes</taxon>
        <taxon>Micromonosporales</taxon>
        <taxon>Micromonosporaceae</taxon>
        <taxon>Micromonospora</taxon>
    </lineage>
</organism>
<sequence>MTRAAPHEPMRPLWRCGACRADWPCEPAKLILLHRYRDNRTGLFLHLAHLLVAATPQLTELHRITGTQQNLAERFVYWARPRT</sequence>
<keyword evidence="2" id="KW-1185">Reference proteome</keyword>
<name>A0ABY7ZHD0_9ACTN</name>
<proteinExistence type="predicted"/>
<protein>
    <submittedName>
        <fullName evidence="1">Flavin reductase</fullName>
    </submittedName>
</protein>
<dbReference type="RefSeq" id="WP_275028425.1">
    <property type="nucleotide sequence ID" value="NZ_CP118615.1"/>
</dbReference>
<dbReference type="Proteomes" id="UP001219605">
    <property type="component" value="Chromosome"/>
</dbReference>
<evidence type="ECO:0000313" key="1">
    <source>
        <dbReference type="EMBL" id="WDZ82232.1"/>
    </source>
</evidence>
<gene>
    <name evidence="1" type="ORF">PVK37_17150</name>
</gene>
<dbReference type="EMBL" id="CP118615">
    <property type="protein sequence ID" value="WDZ82232.1"/>
    <property type="molecule type" value="Genomic_DNA"/>
</dbReference>
<accession>A0ABY7ZHD0</accession>
<reference evidence="1 2" key="1">
    <citation type="submission" date="2023-02" db="EMBL/GenBank/DDBJ databases">
        <authorList>
            <person name="Mo P."/>
        </authorList>
    </citation>
    <scope>NUCLEOTIDE SEQUENCE [LARGE SCALE GENOMIC DNA]</scope>
    <source>
        <strain evidence="1 2">HUAS 3</strain>
    </source>
</reference>